<dbReference type="GO" id="GO:0015074">
    <property type="term" value="P:DNA integration"/>
    <property type="evidence" value="ECO:0007669"/>
    <property type="project" value="InterPro"/>
</dbReference>
<dbReference type="RefSeq" id="WP_133686149.1">
    <property type="nucleotide sequence ID" value="NZ_SOAY01000010.1"/>
</dbReference>
<protein>
    <submittedName>
        <fullName evidence="5">Integrase-like protein</fullName>
    </submittedName>
</protein>
<comment type="caution">
    <text evidence="5">The sequence shown here is derived from an EMBL/GenBank/DDBJ whole genome shotgun (WGS) entry which is preliminary data.</text>
</comment>
<evidence type="ECO:0000256" key="3">
    <source>
        <dbReference type="ARBA" id="ARBA00023172"/>
    </source>
</evidence>
<evidence type="ECO:0000313" key="5">
    <source>
        <dbReference type="EMBL" id="TDT46696.1"/>
    </source>
</evidence>
<dbReference type="InterPro" id="IPR025269">
    <property type="entry name" value="SAM-like_dom"/>
</dbReference>
<dbReference type="Pfam" id="PF00589">
    <property type="entry name" value="Phage_integrase"/>
    <property type="match status" value="1"/>
</dbReference>
<dbReference type="Gene3D" id="1.10.443.10">
    <property type="entry name" value="Intergrase catalytic core"/>
    <property type="match status" value="1"/>
</dbReference>
<dbReference type="GO" id="GO:0006310">
    <property type="term" value="P:DNA recombination"/>
    <property type="evidence" value="ECO:0007669"/>
    <property type="project" value="UniProtKB-KW"/>
</dbReference>
<dbReference type="EMBL" id="SOAY01000010">
    <property type="protein sequence ID" value="TDT46696.1"/>
    <property type="molecule type" value="Genomic_DNA"/>
</dbReference>
<dbReference type="InterPro" id="IPR013762">
    <property type="entry name" value="Integrase-like_cat_sf"/>
</dbReference>
<dbReference type="OrthoDB" id="9806835at2"/>
<dbReference type="InterPro" id="IPR011010">
    <property type="entry name" value="DNA_brk_join_enz"/>
</dbReference>
<dbReference type="InterPro" id="IPR035386">
    <property type="entry name" value="Arm-DNA-bind_5"/>
</dbReference>
<dbReference type="Proteomes" id="UP000294749">
    <property type="component" value="Unassembled WGS sequence"/>
</dbReference>
<dbReference type="PANTHER" id="PTHR30349:SF64">
    <property type="entry name" value="PROPHAGE INTEGRASE INTD-RELATED"/>
    <property type="match status" value="1"/>
</dbReference>
<evidence type="ECO:0000256" key="1">
    <source>
        <dbReference type="ARBA" id="ARBA00008857"/>
    </source>
</evidence>
<gene>
    <name evidence="5" type="ORF">CLV90_0754</name>
</gene>
<dbReference type="AlphaFoldDB" id="A0A4R7K625"/>
<sequence length="353" mass="40723">MSVQLRSRKLKSGEKSLYLDIHHNGERWREFLKIRLSPKDADRNEKKRLADRLRANRELEILSDETGHIPQHLKNQNFFLFAEHFINTYKFKDVRIVANAVAKFKLAIDNPRLKISQITPSIMETYKDYLIHSSGLAGETAHNYFTRFKKVLKSAKIQGYIKVMPTEDIRFSNPHKDDTLRKQVLDGEELQKMANTRCGNKEVKKAFLFACYTSLGFAETRELTWGNINKSRLITHRKKTGELINNRLNQTALAIIGMPGRKNDFIFNVQHISINGLNKTIGYWVQRAEINKHITFYCARHTFACLLLMNGANLKTVADAMGHSSTKSTLKYLNFINKLQDEAIDNLPALEIV</sequence>
<dbReference type="Pfam" id="PF17293">
    <property type="entry name" value="Arm-DNA-bind_5"/>
    <property type="match status" value="1"/>
</dbReference>
<comment type="similarity">
    <text evidence="1">Belongs to the 'phage' integrase family.</text>
</comment>
<feature type="domain" description="Tyr recombinase" evidence="4">
    <location>
        <begin position="180"/>
        <end position="345"/>
    </location>
</feature>
<evidence type="ECO:0000259" key="4">
    <source>
        <dbReference type="PROSITE" id="PS51898"/>
    </source>
</evidence>
<dbReference type="PROSITE" id="PS51898">
    <property type="entry name" value="TYR_RECOMBINASE"/>
    <property type="match status" value="1"/>
</dbReference>
<dbReference type="InterPro" id="IPR002104">
    <property type="entry name" value="Integrase_catalytic"/>
</dbReference>
<dbReference type="CDD" id="cd01185">
    <property type="entry name" value="INTN1_C_like"/>
    <property type="match status" value="1"/>
</dbReference>
<dbReference type="PANTHER" id="PTHR30349">
    <property type="entry name" value="PHAGE INTEGRASE-RELATED"/>
    <property type="match status" value="1"/>
</dbReference>
<dbReference type="SUPFAM" id="SSF56349">
    <property type="entry name" value="DNA breaking-rejoining enzymes"/>
    <property type="match status" value="1"/>
</dbReference>
<accession>A0A4R7K625</accession>
<keyword evidence="3" id="KW-0233">DNA recombination</keyword>
<reference evidence="5 6" key="1">
    <citation type="submission" date="2019-03" db="EMBL/GenBank/DDBJ databases">
        <title>Genomic Encyclopedia of Archaeal and Bacterial Type Strains, Phase II (KMG-II): from individual species to whole genera.</title>
        <authorList>
            <person name="Goeker M."/>
        </authorList>
    </citation>
    <scope>NUCLEOTIDE SEQUENCE [LARGE SCALE GENOMIC DNA]</scope>
    <source>
        <strain evidence="5 6">DSM 25233</strain>
    </source>
</reference>
<organism evidence="5 6">
    <name type="scientific">Maribacter spongiicola</name>
    <dbReference type="NCBI Taxonomy" id="1206753"/>
    <lineage>
        <taxon>Bacteria</taxon>
        <taxon>Pseudomonadati</taxon>
        <taxon>Bacteroidota</taxon>
        <taxon>Flavobacteriia</taxon>
        <taxon>Flavobacteriales</taxon>
        <taxon>Flavobacteriaceae</taxon>
        <taxon>Maribacter</taxon>
    </lineage>
</organism>
<proteinExistence type="inferred from homology"/>
<dbReference type="InterPro" id="IPR050090">
    <property type="entry name" value="Tyrosine_recombinase_XerCD"/>
</dbReference>
<dbReference type="GO" id="GO:0003677">
    <property type="term" value="F:DNA binding"/>
    <property type="evidence" value="ECO:0007669"/>
    <property type="project" value="UniProtKB-KW"/>
</dbReference>
<keyword evidence="6" id="KW-1185">Reference proteome</keyword>
<evidence type="ECO:0000313" key="6">
    <source>
        <dbReference type="Proteomes" id="UP000294749"/>
    </source>
</evidence>
<name>A0A4R7K625_9FLAO</name>
<dbReference type="InterPro" id="IPR010998">
    <property type="entry name" value="Integrase_recombinase_N"/>
</dbReference>
<evidence type="ECO:0000256" key="2">
    <source>
        <dbReference type="ARBA" id="ARBA00023125"/>
    </source>
</evidence>
<dbReference type="Pfam" id="PF13102">
    <property type="entry name" value="Phage_int_SAM_5"/>
    <property type="match status" value="1"/>
</dbReference>
<keyword evidence="2" id="KW-0238">DNA-binding</keyword>
<dbReference type="Gene3D" id="1.10.150.130">
    <property type="match status" value="1"/>
</dbReference>